<protein>
    <submittedName>
        <fullName evidence="1">Uncharacterized protein</fullName>
    </submittedName>
</protein>
<accession>A0ABP5RC93</accession>
<organism evidence="1 2">
    <name type="scientific">Streptomyces indiaensis</name>
    <dbReference type="NCBI Taxonomy" id="284033"/>
    <lineage>
        <taxon>Bacteria</taxon>
        <taxon>Bacillati</taxon>
        <taxon>Actinomycetota</taxon>
        <taxon>Actinomycetes</taxon>
        <taxon>Kitasatosporales</taxon>
        <taxon>Streptomycetaceae</taxon>
        <taxon>Streptomyces</taxon>
    </lineage>
</organism>
<name>A0ABP5RC93_9ACTN</name>
<reference evidence="2" key="1">
    <citation type="journal article" date="2019" name="Int. J. Syst. Evol. Microbiol.">
        <title>The Global Catalogue of Microorganisms (GCM) 10K type strain sequencing project: providing services to taxonomists for standard genome sequencing and annotation.</title>
        <authorList>
            <consortium name="The Broad Institute Genomics Platform"/>
            <consortium name="The Broad Institute Genome Sequencing Center for Infectious Disease"/>
            <person name="Wu L."/>
            <person name="Ma J."/>
        </authorList>
    </citation>
    <scope>NUCLEOTIDE SEQUENCE [LARGE SCALE GENOMIC DNA]</scope>
    <source>
        <strain evidence="2">JCM 3053</strain>
    </source>
</reference>
<proteinExistence type="predicted"/>
<evidence type="ECO:0000313" key="1">
    <source>
        <dbReference type="EMBL" id="GAA2257744.1"/>
    </source>
</evidence>
<dbReference type="EMBL" id="BAAART010000189">
    <property type="protein sequence ID" value="GAA2257744.1"/>
    <property type="molecule type" value="Genomic_DNA"/>
</dbReference>
<evidence type="ECO:0000313" key="2">
    <source>
        <dbReference type="Proteomes" id="UP001501474"/>
    </source>
</evidence>
<sequence>MASKANACQTKLLLVIGEILLTNKEIMIATSVAIGAGFNLD</sequence>
<gene>
    <name evidence="1" type="ORF">GCM10010104_63690</name>
</gene>
<dbReference type="Proteomes" id="UP001501474">
    <property type="component" value="Unassembled WGS sequence"/>
</dbReference>
<comment type="caution">
    <text evidence="1">The sequence shown here is derived from an EMBL/GenBank/DDBJ whole genome shotgun (WGS) entry which is preliminary data.</text>
</comment>
<keyword evidence="2" id="KW-1185">Reference proteome</keyword>